<dbReference type="GO" id="GO:0005764">
    <property type="term" value="C:lysosome"/>
    <property type="evidence" value="ECO:0007669"/>
    <property type="project" value="TreeGrafter"/>
</dbReference>
<sequence>MKNIIPATIAIAIITPIAIPMPVPVLNFELDSDCLLYSQQSIPFKVNVVGTLVPKSMSGLIVLVNLPELYKQLLLQVLLHYLKKTHVSGVVHPTAGQMLHVLIYSFNLYYISFLEFVPVVVLIIIIHISFIYFHIIIKFFAPMINLIIQLLTQEQVPIVLIHGLQQNANDFSNVSLWLSELFPGRYIKNCEVGNGAESTIIMNINAQIAELSYCINNDPKLARGFVGLGYSNGGLLMRGYLELHNHNKAPMKRLITLSAPLGGFFCGTKSECYGYGEFSEFLAALAVDVMYSKIVQTAFGPANFWRDPYNLDIYMEHCVTLPVLDNLKNYSEQRKTNFMSVDKIVLFGSSKDGAISPWQSAWFGTWAEDDEKTLKMEERDVYVQDTFGLKTMNEQGRIIRIDSEMNHFGYYKKEEFIKNVVGPWLVM</sequence>
<gene>
    <name evidence="2" type="ORF">HINF_LOCUS18423</name>
    <name evidence="3" type="ORF">HINF_LOCUS3058</name>
</gene>
<name>A0AA86U530_9EUKA</name>
<dbReference type="PANTHER" id="PTHR11247">
    <property type="entry name" value="PALMITOYL-PROTEIN THIOESTERASE/DOLICHYLDIPHOSPHATASE 1"/>
    <property type="match status" value="1"/>
</dbReference>
<evidence type="ECO:0000313" key="4">
    <source>
        <dbReference type="Proteomes" id="UP001642409"/>
    </source>
</evidence>
<organism evidence="2">
    <name type="scientific">Hexamita inflata</name>
    <dbReference type="NCBI Taxonomy" id="28002"/>
    <lineage>
        <taxon>Eukaryota</taxon>
        <taxon>Metamonada</taxon>
        <taxon>Diplomonadida</taxon>
        <taxon>Hexamitidae</taxon>
        <taxon>Hexamitinae</taxon>
        <taxon>Hexamita</taxon>
    </lineage>
</organism>
<keyword evidence="1" id="KW-0378">Hydrolase</keyword>
<dbReference type="Gene3D" id="3.40.50.1820">
    <property type="entry name" value="alpha/beta hydrolase"/>
    <property type="match status" value="1"/>
</dbReference>
<keyword evidence="4" id="KW-1185">Reference proteome</keyword>
<accession>A0AA86U530</accession>
<dbReference type="PANTHER" id="PTHR11247:SF8">
    <property type="entry name" value="PALMITOYL-PROTEIN THIOESTERASE 1"/>
    <property type="match status" value="1"/>
</dbReference>
<evidence type="ECO:0000313" key="3">
    <source>
        <dbReference type="EMBL" id="CAL5974848.1"/>
    </source>
</evidence>
<dbReference type="InterPro" id="IPR029058">
    <property type="entry name" value="AB_hydrolase_fold"/>
</dbReference>
<evidence type="ECO:0000313" key="2">
    <source>
        <dbReference type="EMBL" id="CAI9930778.1"/>
    </source>
</evidence>
<dbReference type="GO" id="GO:0016790">
    <property type="term" value="F:thiolester hydrolase activity"/>
    <property type="evidence" value="ECO:0007669"/>
    <property type="project" value="TreeGrafter"/>
</dbReference>
<dbReference type="EMBL" id="CAXDID020000005">
    <property type="protein sequence ID" value="CAL5974848.1"/>
    <property type="molecule type" value="Genomic_DNA"/>
</dbReference>
<comment type="caution">
    <text evidence="2">The sequence shown here is derived from an EMBL/GenBank/DDBJ whole genome shotgun (WGS) entry which is preliminary data.</text>
</comment>
<dbReference type="EMBL" id="CATOUU010000464">
    <property type="protein sequence ID" value="CAI9930778.1"/>
    <property type="molecule type" value="Genomic_DNA"/>
</dbReference>
<reference evidence="2" key="1">
    <citation type="submission" date="2023-06" db="EMBL/GenBank/DDBJ databases">
        <authorList>
            <person name="Kurt Z."/>
        </authorList>
    </citation>
    <scope>NUCLEOTIDE SEQUENCE</scope>
</reference>
<dbReference type="Proteomes" id="UP001642409">
    <property type="component" value="Unassembled WGS sequence"/>
</dbReference>
<dbReference type="Pfam" id="PF02089">
    <property type="entry name" value="Palm_thioest"/>
    <property type="match status" value="1"/>
</dbReference>
<reference evidence="3 4" key="2">
    <citation type="submission" date="2024-07" db="EMBL/GenBank/DDBJ databases">
        <authorList>
            <person name="Akdeniz Z."/>
        </authorList>
    </citation>
    <scope>NUCLEOTIDE SEQUENCE [LARGE SCALE GENOMIC DNA]</scope>
</reference>
<protein>
    <submittedName>
        <fullName evidence="2">Palmitoyl-protein thioesterase</fullName>
    </submittedName>
    <submittedName>
        <fullName evidence="3">Palmitoyl-protein_thioesterase</fullName>
    </submittedName>
</protein>
<dbReference type="AlphaFoldDB" id="A0AA86U530"/>
<evidence type="ECO:0000256" key="1">
    <source>
        <dbReference type="ARBA" id="ARBA00022801"/>
    </source>
</evidence>
<proteinExistence type="predicted"/>
<dbReference type="SUPFAM" id="SSF53474">
    <property type="entry name" value="alpha/beta-Hydrolases"/>
    <property type="match status" value="1"/>
</dbReference>